<dbReference type="STRING" id="1423740.FC36_GL001876"/>
<name>A0A0R1TC91_9LACO</name>
<comment type="caution">
    <text evidence="2">The sequence shown here is derived from an EMBL/GenBank/DDBJ whole genome shotgun (WGS) entry which is preliminary data.</text>
</comment>
<dbReference type="RefSeq" id="WP_025020749.1">
    <property type="nucleotide sequence ID" value="NZ_AZFH01000198.1"/>
</dbReference>
<evidence type="ECO:0000313" key="3">
    <source>
        <dbReference type="Proteomes" id="UP000051048"/>
    </source>
</evidence>
<proteinExistence type="predicted"/>
<evidence type="ECO:0000313" key="2">
    <source>
        <dbReference type="EMBL" id="KRL76634.1"/>
    </source>
</evidence>
<feature type="region of interest" description="Disordered" evidence="1">
    <location>
        <begin position="95"/>
        <end position="125"/>
    </location>
</feature>
<dbReference type="OrthoDB" id="1956472at2"/>
<organism evidence="2 3">
    <name type="scientific">Ligilactobacillus equi DSM 15833 = JCM 10991</name>
    <dbReference type="NCBI Taxonomy" id="1423740"/>
    <lineage>
        <taxon>Bacteria</taxon>
        <taxon>Bacillati</taxon>
        <taxon>Bacillota</taxon>
        <taxon>Bacilli</taxon>
        <taxon>Lactobacillales</taxon>
        <taxon>Lactobacillaceae</taxon>
        <taxon>Ligilactobacillus</taxon>
    </lineage>
</organism>
<dbReference type="EMBL" id="AZFH01000198">
    <property type="protein sequence ID" value="KRL76634.1"/>
    <property type="molecule type" value="Genomic_DNA"/>
</dbReference>
<evidence type="ECO:0000256" key="1">
    <source>
        <dbReference type="SAM" id="MobiDB-lite"/>
    </source>
</evidence>
<evidence type="ECO:0008006" key="4">
    <source>
        <dbReference type="Google" id="ProtNLM"/>
    </source>
</evidence>
<reference evidence="2 3" key="1">
    <citation type="journal article" date="2015" name="Genome Announc.">
        <title>Expanding the biotechnology potential of lactobacilli through comparative genomics of 213 strains and associated genera.</title>
        <authorList>
            <person name="Sun Z."/>
            <person name="Harris H.M."/>
            <person name="McCann A."/>
            <person name="Guo C."/>
            <person name="Argimon S."/>
            <person name="Zhang W."/>
            <person name="Yang X."/>
            <person name="Jeffery I.B."/>
            <person name="Cooney J.C."/>
            <person name="Kagawa T.F."/>
            <person name="Liu W."/>
            <person name="Song Y."/>
            <person name="Salvetti E."/>
            <person name="Wrobel A."/>
            <person name="Rasinkangas P."/>
            <person name="Parkhill J."/>
            <person name="Rea M.C."/>
            <person name="O'Sullivan O."/>
            <person name="Ritari J."/>
            <person name="Douillard F.P."/>
            <person name="Paul Ross R."/>
            <person name="Yang R."/>
            <person name="Briner A.E."/>
            <person name="Felis G.E."/>
            <person name="de Vos W.M."/>
            <person name="Barrangou R."/>
            <person name="Klaenhammer T.R."/>
            <person name="Caufield P.W."/>
            <person name="Cui Y."/>
            <person name="Zhang H."/>
            <person name="O'Toole P.W."/>
        </authorList>
    </citation>
    <scope>NUCLEOTIDE SEQUENCE [LARGE SCALE GENOMIC DNA]</scope>
    <source>
        <strain evidence="2 3">DSM 15833</strain>
    </source>
</reference>
<dbReference type="PATRIC" id="fig|1423740.3.peg.2031"/>
<sequence>MELGKIANGDVQRLFDREYEKVLKNIMDPQTSATKKRVINLKITVEPGELRNNGMIQVEVSSKLAPQLGVSSVVSIGRDEDTGQIKSNEWSQELPGQTYIGEDGSLKTEDGETIDENGDVMEVVK</sequence>
<protein>
    <recommendedName>
        <fullName evidence="4">Replication terminator protein</fullName>
    </recommendedName>
</protein>
<accession>A0A0R1TC91</accession>
<dbReference type="AlphaFoldDB" id="A0A0R1TC91"/>
<dbReference type="Proteomes" id="UP000051048">
    <property type="component" value="Unassembled WGS sequence"/>
</dbReference>
<gene>
    <name evidence="2" type="ORF">FC36_GL001876</name>
</gene>